<dbReference type="Proteomes" id="UP001317259">
    <property type="component" value="Unassembled WGS sequence"/>
</dbReference>
<accession>A0ABT0FU92</accession>
<proteinExistence type="predicted"/>
<evidence type="ECO:0008006" key="4">
    <source>
        <dbReference type="Google" id="ProtNLM"/>
    </source>
</evidence>
<keyword evidence="3" id="KW-1185">Reference proteome</keyword>
<organism evidence="2 3">
    <name type="scientific">Actinomadura luzonensis</name>
    <dbReference type="NCBI Taxonomy" id="2805427"/>
    <lineage>
        <taxon>Bacteria</taxon>
        <taxon>Bacillati</taxon>
        <taxon>Actinomycetota</taxon>
        <taxon>Actinomycetes</taxon>
        <taxon>Streptosporangiales</taxon>
        <taxon>Thermomonosporaceae</taxon>
        <taxon>Actinomadura</taxon>
    </lineage>
</organism>
<feature type="signal peptide" evidence="1">
    <location>
        <begin position="1"/>
        <end position="26"/>
    </location>
</feature>
<sequence>MRDLRVLAVAAMVAGGVLTVVPPAGAAARQDARQVSRAEAAGPINYSCGARLRVTRQVPRSTWERMAGARGRRGAVHLYAAGGVYRGRDVWWAYGTGLRAGDRVSIDWTDDGGRTYHACHAVVGRGGRSATSFAVDDPGGRKFRACVKAAGRWSCTRGWWHTRAS</sequence>
<gene>
    <name evidence="2" type="ORF">MF672_019180</name>
</gene>
<dbReference type="EMBL" id="JAKRKC020000001">
    <property type="protein sequence ID" value="MCK2215903.1"/>
    <property type="molecule type" value="Genomic_DNA"/>
</dbReference>
<comment type="caution">
    <text evidence="2">The sequence shown here is derived from an EMBL/GenBank/DDBJ whole genome shotgun (WGS) entry which is preliminary data.</text>
</comment>
<keyword evidence="1" id="KW-0732">Signal</keyword>
<protein>
    <recommendedName>
        <fullName evidence="4">Secreted protein</fullName>
    </recommendedName>
</protein>
<evidence type="ECO:0000313" key="2">
    <source>
        <dbReference type="EMBL" id="MCK2215903.1"/>
    </source>
</evidence>
<evidence type="ECO:0000256" key="1">
    <source>
        <dbReference type="SAM" id="SignalP"/>
    </source>
</evidence>
<name>A0ABT0FU92_9ACTN</name>
<feature type="chain" id="PRO_5045208026" description="Secreted protein" evidence="1">
    <location>
        <begin position="27"/>
        <end position="165"/>
    </location>
</feature>
<evidence type="ECO:0000313" key="3">
    <source>
        <dbReference type="Proteomes" id="UP001317259"/>
    </source>
</evidence>
<reference evidence="2 3" key="1">
    <citation type="submission" date="2022-04" db="EMBL/GenBank/DDBJ databases">
        <title>Genome draft of Actinomadura sp. ATCC 31491.</title>
        <authorList>
            <person name="Shi X."/>
            <person name="Du Y."/>
        </authorList>
    </citation>
    <scope>NUCLEOTIDE SEQUENCE [LARGE SCALE GENOMIC DNA]</scope>
    <source>
        <strain evidence="2 3">ATCC 31491</strain>
    </source>
</reference>
<dbReference type="RefSeq" id="WP_242376577.1">
    <property type="nucleotide sequence ID" value="NZ_JAKRKC020000001.1"/>
</dbReference>